<dbReference type="CDD" id="cd05117">
    <property type="entry name" value="STKc_CAMK"/>
    <property type="match status" value="1"/>
</dbReference>
<dbReference type="InterPro" id="IPR000719">
    <property type="entry name" value="Prot_kinase_dom"/>
</dbReference>
<keyword evidence="9" id="KW-0112">Calmodulin-binding</keyword>
<keyword evidence="16" id="KW-1185">Reference proteome</keyword>
<evidence type="ECO:0000256" key="12">
    <source>
        <dbReference type="PROSITE-ProRule" id="PRU10141"/>
    </source>
</evidence>
<dbReference type="PROSITE" id="PS50011">
    <property type="entry name" value="PROTEIN_KINASE_DOM"/>
    <property type="match status" value="1"/>
</dbReference>
<dbReference type="InterPro" id="IPR011009">
    <property type="entry name" value="Kinase-like_dom_sf"/>
</dbReference>
<dbReference type="GO" id="GO:0005524">
    <property type="term" value="F:ATP binding"/>
    <property type="evidence" value="ECO:0007669"/>
    <property type="project" value="UniProtKB-UniRule"/>
</dbReference>
<keyword evidence="8 12" id="KW-0067">ATP-binding</keyword>
<dbReference type="SMART" id="SM00220">
    <property type="entry name" value="S_TKc"/>
    <property type="match status" value="1"/>
</dbReference>
<evidence type="ECO:0000256" key="1">
    <source>
        <dbReference type="ARBA" id="ARBA00005354"/>
    </source>
</evidence>
<keyword evidence="3 13" id="KW-0723">Serine/threonine-protein kinase</keyword>
<evidence type="ECO:0000256" key="2">
    <source>
        <dbReference type="ARBA" id="ARBA00012434"/>
    </source>
</evidence>
<dbReference type="InterPro" id="IPR008271">
    <property type="entry name" value="Ser/Thr_kinase_AS"/>
</dbReference>
<comment type="catalytic activity">
    <reaction evidence="11">
        <text>L-seryl-[protein] + ATP = O-phospho-L-seryl-[protein] + ADP + H(+)</text>
        <dbReference type="Rhea" id="RHEA:17989"/>
        <dbReference type="Rhea" id="RHEA-COMP:9863"/>
        <dbReference type="Rhea" id="RHEA-COMP:11604"/>
        <dbReference type="ChEBI" id="CHEBI:15378"/>
        <dbReference type="ChEBI" id="CHEBI:29999"/>
        <dbReference type="ChEBI" id="CHEBI:30616"/>
        <dbReference type="ChEBI" id="CHEBI:83421"/>
        <dbReference type="ChEBI" id="CHEBI:456216"/>
        <dbReference type="EC" id="2.7.11.17"/>
    </reaction>
</comment>
<dbReference type="PROSITE" id="PS00107">
    <property type="entry name" value="PROTEIN_KINASE_ATP"/>
    <property type="match status" value="1"/>
</dbReference>
<gene>
    <name evidence="15" type="ORF">RI543_003203</name>
</gene>
<keyword evidence="6 12" id="KW-0547">Nucleotide-binding</keyword>
<keyword evidence="5" id="KW-0808">Transferase</keyword>
<name>A0AAN7WM44_9SACH</name>
<dbReference type="GO" id="GO:0005516">
    <property type="term" value="F:calmodulin binding"/>
    <property type="evidence" value="ECO:0007669"/>
    <property type="project" value="UniProtKB-KW"/>
</dbReference>
<evidence type="ECO:0000256" key="4">
    <source>
        <dbReference type="ARBA" id="ARBA00022553"/>
    </source>
</evidence>
<evidence type="ECO:0000256" key="5">
    <source>
        <dbReference type="ARBA" id="ARBA00022679"/>
    </source>
</evidence>
<comment type="caution">
    <text evidence="15">The sequence shown here is derived from an EMBL/GenBank/DDBJ whole genome shotgun (WGS) entry which is preliminary data.</text>
</comment>
<sequence length="431" mass="48654">MSKEVGSDGIVKPENVKGHIVSKFITRLAGQPQSYINRSNYEFEKTLGAGTFGVVRKAKKLSTNEDVAVKVILKKALKEKGVEVQTLYDELSMLNQLDHPNIVKFKGWFESKDKFYIVTQLATGGELFDRILKRGKFTEFDAIKIVVQILKAVEYMHSKNIVHRDLKPENVLYIDESPDSSVVIADLGIAKKLEDNDELIYNAAGSLGYVAPEVLTDRGHGKPCDIWSLGVITYTLLCGYSPFLAENVEGFLEECTNHKYPVTFHSPYWDDISPEAKNFILRTLSLDPKERPTASELLQDKWITSKGIDYKDTNILPNVRKGFSLRGKLRDAIELVMINNRIRRLKNLYLSNDEENGTDLDIEEFPLASIESITQSLRELSAQTQNKMVKLTQDQQRIKSCLTQDAFALIVKAAAKNKDILKGNSKKTENT</sequence>
<evidence type="ECO:0000259" key="14">
    <source>
        <dbReference type="PROSITE" id="PS50011"/>
    </source>
</evidence>
<evidence type="ECO:0000256" key="3">
    <source>
        <dbReference type="ARBA" id="ARBA00022527"/>
    </source>
</evidence>
<dbReference type="InterPro" id="IPR017441">
    <property type="entry name" value="Protein_kinase_ATP_BS"/>
</dbReference>
<evidence type="ECO:0000256" key="11">
    <source>
        <dbReference type="ARBA" id="ARBA00047430"/>
    </source>
</evidence>
<dbReference type="PROSITE" id="PS00108">
    <property type="entry name" value="PROTEIN_KINASE_ST"/>
    <property type="match status" value="1"/>
</dbReference>
<feature type="domain" description="Protein kinase" evidence="14">
    <location>
        <begin position="41"/>
        <end position="303"/>
    </location>
</feature>
<feature type="binding site" evidence="12">
    <location>
        <position position="74"/>
    </location>
    <ligand>
        <name>ATP</name>
        <dbReference type="ChEBI" id="CHEBI:30616"/>
    </ligand>
</feature>
<dbReference type="FunFam" id="3.30.200.20:FF:000315">
    <property type="entry name" value="Calcium-dependent protein kinase 3"/>
    <property type="match status" value="1"/>
</dbReference>
<comment type="similarity">
    <text evidence="1">Belongs to the protein kinase superfamily. CAMK Ser/Thr protein kinase family. CaMK subfamily.</text>
</comment>
<reference evidence="16" key="1">
    <citation type="submission" date="2023-07" db="EMBL/GenBank/DDBJ databases">
        <title>A draft genome of Kazachstania heterogenica Y-27499.</title>
        <authorList>
            <person name="Donic C."/>
            <person name="Kralova J.S."/>
            <person name="Fidel L."/>
            <person name="Ben-Dor S."/>
            <person name="Jung S."/>
        </authorList>
    </citation>
    <scope>NUCLEOTIDE SEQUENCE [LARGE SCALE GENOMIC DNA]</scope>
    <source>
        <strain evidence="16">Y27499</strain>
    </source>
</reference>
<keyword evidence="7" id="KW-0418">Kinase</keyword>
<accession>A0AAN7WM44</accession>
<evidence type="ECO:0000256" key="10">
    <source>
        <dbReference type="ARBA" id="ARBA00047307"/>
    </source>
</evidence>
<dbReference type="EMBL" id="JAWIZZ010000047">
    <property type="protein sequence ID" value="KAK5779313.1"/>
    <property type="molecule type" value="Genomic_DNA"/>
</dbReference>
<dbReference type="GO" id="GO:0004683">
    <property type="term" value="F:calcium/calmodulin-dependent protein kinase activity"/>
    <property type="evidence" value="ECO:0007669"/>
    <property type="project" value="UniProtKB-EC"/>
</dbReference>
<evidence type="ECO:0000256" key="13">
    <source>
        <dbReference type="RuleBase" id="RU000304"/>
    </source>
</evidence>
<evidence type="ECO:0000313" key="15">
    <source>
        <dbReference type="EMBL" id="KAK5779313.1"/>
    </source>
</evidence>
<evidence type="ECO:0000256" key="6">
    <source>
        <dbReference type="ARBA" id="ARBA00022741"/>
    </source>
</evidence>
<dbReference type="Gene3D" id="1.10.510.10">
    <property type="entry name" value="Transferase(Phosphotransferase) domain 1"/>
    <property type="match status" value="1"/>
</dbReference>
<comment type="catalytic activity">
    <reaction evidence="10">
        <text>L-threonyl-[protein] + ATP = O-phospho-L-threonyl-[protein] + ADP + H(+)</text>
        <dbReference type="Rhea" id="RHEA:46608"/>
        <dbReference type="Rhea" id="RHEA-COMP:11060"/>
        <dbReference type="Rhea" id="RHEA-COMP:11605"/>
        <dbReference type="ChEBI" id="CHEBI:15378"/>
        <dbReference type="ChEBI" id="CHEBI:30013"/>
        <dbReference type="ChEBI" id="CHEBI:30616"/>
        <dbReference type="ChEBI" id="CHEBI:61977"/>
        <dbReference type="ChEBI" id="CHEBI:456216"/>
        <dbReference type="EC" id="2.7.11.17"/>
    </reaction>
</comment>
<keyword evidence="4" id="KW-0597">Phosphoprotein</keyword>
<organism evidence="15 16">
    <name type="scientific">Arxiozyma heterogenica</name>
    <dbReference type="NCBI Taxonomy" id="278026"/>
    <lineage>
        <taxon>Eukaryota</taxon>
        <taxon>Fungi</taxon>
        <taxon>Dikarya</taxon>
        <taxon>Ascomycota</taxon>
        <taxon>Saccharomycotina</taxon>
        <taxon>Saccharomycetes</taxon>
        <taxon>Saccharomycetales</taxon>
        <taxon>Saccharomycetaceae</taxon>
        <taxon>Arxiozyma</taxon>
    </lineage>
</organism>
<evidence type="ECO:0000313" key="16">
    <source>
        <dbReference type="Proteomes" id="UP001306508"/>
    </source>
</evidence>
<dbReference type="SUPFAM" id="SSF56112">
    <property type="entry name" value="Protein kinase-like (PK-like)"/>
    <property type="match status" value="1"/>
</dbReference>
<protein>
    <recommendedName>
        <fullName evidence="2">calcium/calmodulin-dependent protein kinase</fullName>
        <ecNumber evidence="2">2.7.11.17</ecNumber>
    </recommendedName>
</protein>
<dbReference type="AlphaFoldDB" id="A0AAN7WM44"/>
<evidence type="ECO:0000256" key="9">
    <source>
        <dbReference type="ARBA" id="ARBA00022860"/>
    </source>
</evidence>
<dbReference type="Pfam" id="PF00069">
    <property type="entry name" value="Pkinase"/>
    <property type="match status" value="1"/>
</dbReference>
<evidence type="ECO:0000256" key="7">
    <source>
        <dbReference type="ARBA" id="ARBA00022777"/>
    </source>
</evidence>
<dbReference type="FunFam" id="1.10.510.10:FF:000449">
    <property type="entry name" value="Calcium/calmodulin-dependent protein kinase"/>
    <property type="match status" value="1"/>
</dbReference>
<evidence type="ECO:0000256" key="8">
    <source>
        <dbReference type="ARBA" id="ARBA00022840"/>
    </source>
</evidence>
<dbReference type="Proteomes" id="UP001306508">
    <property type="component" value="Unassembled WGS sequence"/>
</dbReference>
<proteinExistence type="inferred from homology"/>
<dbReference type="PANTHER" id="PTHR24347">
    <property type="entry name" value="SERINE/THREONINE-PROTEIN KINASE"/>
    <property type="match status" value="1"/>
</dbReference>
<dbReference type="EC" id="2.7.11.17" evidence="2"/>